<evidence type="ECO:0000313" key="2">
    <source>
        <dbReference type="EMBL" id="MBD1384283.1"/>
    </source>
</evidence>
<dbReference type="CDD" id="cd00038">
    <property type="entry name" value="CAP_ED"/>
    <property type="match status" value="1"/>
</dbReference>
<organism evidence="2 3">
    <name type="scientific">Mucilaginibacter rigui</name>
    <dbReference type="NCBI Taxonomy" id="534635"/>
    <lineage>
        <taxon>Bacteria</taxon>
        <taxon>Pseudomonadati</taxon>
        <taxon>Bacteroidota</taxon>
        <taxon>Sphingobacteriia</taxon>
        <taxon>Sphingobacteriales</taxon>
        <taxon>Sphingobacteriaceae</taxon>
        <taxon>Mucilaginibacter</taxon>
    </lineage>
</organism>
<dbReference type="RefSeq" id="WP_191174167.1">
    <property type="nucleotide sequence ID" value="NZ_JACWMW010000001.1"/>
</dbReference>
<reference evidence="2 3" key="1">
    <citation type="submission" date="2020-09" db="EMBL/GenBank/DDBJ databases">
        <title>Novel species of Mucilaginibacter isolated from a glacier on the Tibetan Plateau.</title>
        <authorList>
            <person name="Liu Q."/>
            <person name="Xin Y.-H."/>
        </authorList>
    </citation>
    <scope>NUCLEOTIDE SEQUENCE [LARGE SCALE GENOMIC DNA]</scope>
    <source>
        <strain evidence="2 3">CGMCC 1.13878</strain>
    </source>
</reference>
<protein>
    <submittedName>
        <fullName evidence="2">Crp/Fnr family transcriptional regulator</fullName>
    </submittedName>
</protein>
<name>A0ABR7X120_9SPHI</name>
<feature type="domain" description="Cyclic nucleotide-binding" evidence="1">
    <location>
        <begin position="31"/>
        <end position="117"/>
    </location>
</feature>
<sequence>MVAEFERYIKENLKLSGGDLKLMLSVAVERIVRRKQLLLEEGEVCRHKIFICKGLLRTYRTREDGSEHVMMFSPETWWATDPESLNNQTPSLYYIDALEDSEVLLWTKKDFDMLCAQIPALKAYSEKLISINLNLGRQRIFSALSATAEEKYDEFVASYPNIFARIPLHMVASYLGVSLKTLSRIRQAQLKR</sequence>
<evidence type="ECO:0000313" key="3">
    <source>
        <dbReference type="Proteomes" id="UP000618754"/>
    </source>
</evidence>
<dbReference type="Pfam" id="PF00027">
    <property type="entry name" value="cNMP_binding"/>
    <property type="match status" value="1"/>
</dbReference>
<keyword evidence="3" id="KW-1185">Reference proteome</keyword>
<dbReference type="Proteomes" id="UP000618754">
    <property type="component" value="Unassembled WGS sequence"/>
</dbReference>
<comment type="caution">
    <text evidence="2">The sequence shown here is derived from an EMBL/GenBank/DDBJ whole genome shotgun (WGS) entry which is preliminary data.</text>
</comment>
<dbReference type="InterPro" id="IPR014710">
    <property type="entry name" value="RmlC-like_jellyroll"/>
</dbReference>
<accession>A0ABR7X120</accession>
<dbReference type="InterPro" id="IPR018490">
    <property type="entry name" value="cNMP-bd_dom_sf"/>
</dbReference>
<evidence type="ECO:0000259" key="1">
    <source>
        <dbReference type="Pfam" id="PF00027"/>
    </source>
</evidence>
<dbReference type="SUPFAM" id="SSF51206">
    <property type="entry name" value="cAMP-binding domain-like"/>
    <property type="match status" value="1"/>
</dbReference>
<proteinExistence type="predicted"/>
<dbReference type="Gene3D" id="2.60.120.10">
    <property type="entry name" value="Jelly Rolls"/>
    <property type="match status" value="1"/>
</dbReference>
<dbReference type="InterPro" id="IPR000595">
    <property type="entry name" value="cNMP-bd_dom"/>
</dbReference>
<gene>
    <name evidence="2" type="ORF">IDJ75_03260</name>
</gene>
<dbReference type="EMBL" id="JACWMW010000001">
    <property type="protein sequence ID" value="MBD1384283.1"/>
    <property type="molecule type" value="Genomic_DNA"/>
</dbReference>